<dbReference type="Gene3D" id="1.10.10.10">
    <property type="entry name" value="Winged helix-like DNA-binding domain superfamily/Winged helix DNA-binding domain"/>
    <property type="match status" value="1"/>
</dbReference>
<dbReference type="PROSITE" id="PS50110">
    <property type="entry name" value="RESPONSE_REGULATORY"/>
    <property type="match status" value="1"/>
</dbReference>
<evidence type="ECO:0000313" key="6">
    <source>
        <dbReference type="Proteomes" id="UP000562027"/>
    </source>
</evidence>
<evidence type="ECO:0000259" key="3">
    <source>
        <dbReference type="PROSITE" id="PS50043"/>
    </source>
</evidence>
<evidence type="ECO:0000313" key="5">
    <source>
        <dbReference type="EMBL" id="MBB4845414.1"/>
    </source>
</evidence>
<dbReference type="GO" id="GO:0000160">
    <property type="term" value="P:phosphorelay signal transduction system"/>
    <property type="evidence" value="ECO:0007669"/>
    <property type="project" value="InterPro"/>
</dbReference>
<keyword evidence="2" id="KW-0597">Phosphoprotein</keyword>
<dbReference type="InterPro" id="IPR051015">
    <property type="entry name" value="EvgA-like"/>
</dbReference>
<dbReference type="InterPro" id="IPR000792">
    <property type="entry name" value="Tscrpt_reg_LuxR_C"/>
</dbReference>
<accession>A0A840LA09</accession>
<keyword evidence="1 5" id="KW-0238">DNA-binding</keyword>
<evidence type="ECO:0000259" key="4">
    <source>
        <dbReference type="PROSITE" id="PS50110"/>
    </source>
</evidence>
<dbReference type="SMART" id="SM00421">
    <property type="entry name" value="HTH_LUXR"/>
    <property type="match status" value="1"/>
</dbReference>
<dbReference type="InterPro" id="IPR001789">
    <property type="entry name" value="Sig_transdc_resp-reg_receiver"/>
</dbReference>
<dbReference type="PRINTS" id="PR00038">
    <property type="entry name" value="HTHLUXR"/>
</dbReference>
<reference evidence="5 6" key="1">
    <citation type="submission" date="2020-08" db="EMBL/GenBank/DDBJ databases">
        <title>Functional genomics of gut bacteria from endangered species of beetles.</title>
        <authorList>
            <person name="Carlos-Shanley C."/>
        </authorList>
    </citation>
    <scope>NUCLEOTIDE SEQUENCE [LARGE SCALE GENOMIC DNA]</scope>
    <source>
        <strain evidence="5 6">S00239</strain>
    </source>
</reference>
<evidence type="ECO:0000256" key="2">
    <source>
        <dbReference type="PROSITE-ProRule" id="PRU00169"/>
    </source>
</evidence>
<gene>
    <name evidence="5" type="ORF">HNP55_003964</name>
</gene>
<feature type="domain" description="Response regulatory" evidence="4">
    <location>
        <begin position="7"/>
        <end position="126"/>
    </location>
</feature>
<dbReference type="SUPFAM" id="SSF46894">
    <property type="entry name" value="C-terminal effector domain of the bipartite response regulators"/>
    <property type="match status" value="1"/>
</dbReference>
<dbReference type="Pfam" id="PF00196">
    <property type="entry name" value="GerE"/>
    <property type="match status" value="1"/>
</dbReference>
<dbReference type="InterPro" id="IPR016032">
    <property type="entry name" value="Sig_transdc_resp-reg_C-effctor"/>
</dbReference>
<dbReference type="Gene3D" id="3.40.50.2300">
    <property type="match status" value="1"/>
</dbReference>
<name>A0A840LA09_9BURK</name>
<dbReference type="InterPro" id="IPR011006">
    <property type="entry name" value="CheY-like_superfamily"/>
</dbReference>
<dbReference type="InterPro" id="IPR036388">
    <property type="entry name" value="WH-like_DNA-bd_sf"/>
</dbReference>
<dbReference type="PANTHER" id="PTHR45566">
    <property type="entry name" value="HTH-TYPE TRANSCRIPTIONAL REGULATOR YHJB-RELATED"/>
    <property type="match status" value="1"/>
</dbReference>
<dbReference type="SMART" id="SM00448">
    <property type="entry name" value="REC"/>
    <property type="match status" value="1"/>
</dbReference>
<dbReference type="EMBL" id="JACHLP010000009">
    <property type="protein sequence ID" value="MBB4845414.1"/>
    <property type="molecule type" value="Genomic_DNA"/>
</dbReference>
<dbReference type="GO" id="GO:0003677">
    <property type="term" value="F:DNA binding"/>
    <property type="evidence" value="ECO:0007669"/>
    <property type="project" value="UniProtKB-KW"/>
</dbReference>
<dbReference type="SUPFAM" id="SSF52172">
    <property type="entry name" value="CheY-like"/>
    <property type="match status" value="1"/>
</dbReference>
<dbReference type="Proteomes" id="UP000562027">
    <property type="component" value="Unassembled WGS sequence"/>
</dbReference>
<organism evidence="5 6">
    <name type="scientific">Roseateles oligotrophus</name>
    <dbReference type="NCBI Taxonomy" id="1769250"/>
    <lineage>
        <taxon>Bacteria</taxon>
        <taxon>Pseudomonadati</taxon>
        <taxon>Pseudomonadota</taxon>
        <taxon>Betaproteobacteria</taxon>
        <taxon>Burkholderiales</taxon>
        <taxon>Sphaerotilaceae</taxon>
        <taxon>Roseateles</taxon>
    </lineage>
</organism>
<feature type="modified residue" description="4-aspartylphosphate" evidence="2">
    <location>
        <position position="61"/>
    </location>
</feature>
<feature type="domain" description="HTH luxR-type" evidence="3">
    <location>
        <begin position="142"/>
        <end position="207"/>
    </location>
</feature>
<dbReference type="GO" id="GO:0006355">
    <property type="term" value="P:regulation of DNA-templated transcription"/>
    <property type="evidence" value="ECO:0007669"/>
    <property type="project" value="InterPro"/>
</dbReference>
<dbReference type="AlphaFoldDB" id="A0A840LA09"/>
<dbReference type="PROSITE" id="PS50043">
    <property type="entry name" value="HTH_LUXR_2"/>
    <property type="match status" value="1"/>
</dbReference>
<sequence>MSLQPLKILLVDDHLLLAEALASLIEARFPEVELWHAASLGQALAQLDEDKDESLDLVLLDLGLPDASGLQALQRIRAQAPGLRLVVLSADDRAETVQAAIELGASGFVPKQASSQQLLQALVETLQGGINLPANLLATAPPMAGPPELTPRQHDVLQLLLQGRSNKLICRQLGLSESSVKTHLEAVYRRLGVSSRTQAVVQAARLGLKLKTPAQDASRR</sequence>
<comment type="caution">
    <text evidence="5">The sequence shown here is derived from an EMBL/GenBank/DDBJ whole genome shotgun (WGS) entry which is preliminary data.</text>
</comment>
<dbReference type="CDD" id="cd06170">
    <property type="entry name" value="LuxR_C_like"/>
    <property type="match status" value="1"/>
</dbReference>
<dbReference type="Pfam" id="PF00072">
    <property type="entry name" value="Response_reg"/>
    <property type="match status" value="1"/>
</dbReference>
<evidence type="ECO:0000256" key="1">
    <source>
        <dbReference type="ARBA" id="ARBA00023125"/>
    </source>
</evidence>
<protein>
    <submittedName>
        <fullName evidence="5">DNA-binding NarL/FixJ family response regulator</fullName>
    </submittedName>
</protein>
<proteinExistence type="predicted"/>
<dbReference type="RefSeq" id="WP_184303393.1">
    <property type="nucleotide sequence ID" value="NZ_JACHLP010000009.1"/>
</dbReference>
<keyword evidence="6" id="KW-1185">Reference proteome</keyword>
<dbReference type="PANTHER" id="PTHR45566:SF1">
    <property type="entry name" value="HTH-TYPE TRANSCRIPTIONAL REGULATOR YHJB-RELATED"/>
    <property type="match status" value="1"/>
</dbReference>